<dbReference type="InParanoid" id="A0A3N4LH27"/>
<dbReference type="AlphaFoldDB" id="A0A3N4LH27"/>
<proteinExistence type="predicted"/>
<evidence type="ECO:0000313" key="2">
    <source>
        <dbReference type="Proteomes" id="UP000267821"/>
    </source>
</evidence>
<sequence length="115" mass="13410">NSIPRIQFNSNIFKQLLIQWIVLCHISFRQVEQLSFCLLLSYLSSISTSYTAIPQCLPCSGTTVCNWTMQLFLQQKQALIQLLESHYILHFSFNLWTSGNHLVLLELVAYWINKD</sequence>
<dbReference type="Proteomes" id="UP000267821">
    <property type="component" value="Unassembled WGS sequence"/>
</dbReference>
<organism evidence="1 2">
    <name type="scientific">Terfezia boudieri ATCC MYA-4762</name>
    <dbReference type="NCBI Taxonomy" id="1051890"/>
    <lineage>
        <taxon>Eukaryota</taxon>
        <taxon>Fungi</taxon>
        <taxon>Dikarya</taxon>
        <taxon>Ascomycota</taxon>
        <taxon>Pezizomycotina</taxon>
        <taxon>Pezizomycetes</taxon>
        <taxon>Pezizales</taxon>
        <taxon>Pezizaceae</taxon>
        <taxon>Terfezia</taxon>
    </lineage>
</organism>
<feature type="non-terminal residue" evidence="1">
    <location>
        <position position="115"/>
    </location>
</feature>
<protein>
    <submittedName>
        <fullName evidence="1">Uncharacterized protein</fullName>
    </submittedName>
</protein>
<reference evidence="1 2" key="1">
    <citation type="journal article" date="2018" name="Nat. Ecol. Evol.">
        <title>Pezizomycetes genomes reveal the molecular basis of ectomycorrhizal truffle lifestyle.</title>
        <authorList>
            <person name="Murat C."/>
            <person name="Payen T."/>
            <person name="Noel B."/>
            <person name="Kuo A."/>
            <person name="Morin E."/>
            <person name="Chen J."/>
            <person name="Kohler A."/>
            <person name="Krizsan K."/>
            <person name="Balestrini R."/>
            <person name="Da Silva C."/>
            <person name="Montanini B."/>
            <person name="Hainaut M."/>
            <person name="Levati E."/>
            <person name="Barry K.W."/>
            <person name="Belfiori B."/>
            <person name="Cichocki N."/>
            <person name="Clum A."/>
            <person name="Dockter R.B."/>
            <person name="Fauchery L."/>
            <person name="Guy J."/>
            <person name="Iotti M."/>
            <person name="Le Tacon F."/>
            <person name="Lindquist E.A."/>
            <person name="Lipzen A."/>
            <person name="Malagnac F."/>
            <person name="Mello A."/>
            <person name="Molinier V."/>
            <person name="Miyauchi S."/>
            <person name="Poulain J."/>
            <person name="Riccioni C."/>
            <person name="Rubini A."/>
            <person name="Sitrit Y."/>
            <person name="Splivallo R."/>
            <person name="Traeger S."/>
            <person name="Wang M."/>
            <person name="Zifcakova L."/>
            <person name="Wipf D."/>
            <person name="Zambonelli A."/>
            <person name="Paolocci F."/>
            <person name="Nowrousian M."/>
            <person name="Ottonello S."/>
            <person name="Baldrian P."/>
            <person name="Spatafora J.W."/>
            <person name="Henrissat B."/>
            <person name="Nagy L.G."/>
            <person name="Aury J.M."/>
            <person name="Wincker P."/>
            <person name="Grigoriev I.V."/>
            <person name="Bonfante P."/>
            <person name="Martin F.M."/>
        </authorList>
    </citation>
    <scope>NUCLEOTIDE SEQUENCE [LARGE SCALE GENOMIC DNA]</scope>
    <source>
        <strain evidence="1 2">ATCC MYA-4762</strain>
    </source>
</reference>
<keyword evidence="2" id="KW-1185">Reference proteome</keyword>
<name>A0A3N4LH27_9PEZI</name>
<dbReference type="OrthoDB" id="4748669at2759"/>
<accession>A0A3N4LH27</accession>
<evidence type="ECO:0000313" key="1">
    <source>
        <dbReference type="EMBL" id="RPB21008.1"/>
    </source>
</evidence>
<feature type="non-terminal residue" evidence="1">
    <location>
        <position position="1"/>
    </location>
</feature>
<dbReference type="EMBL" id="ML121565">
    <property type="protein sequence ID" value="RPB21008.1"/>
    <property type="molecule type" value="Genomic_DNA"/>
</dbReference>
<gene>
    <name evidence="1" type="ORF">L211DRAFT_756219</name>
</gene>